<evidence type="ECO:0000313" key="3">
    <source>
        <dbReference type="Proteomes" id="UP001206788"/>
    </source>
</evidence>
<organism evidence="2 3">
    <name type="scientific">Algoriphagus limi</name>
    <dbReference type="NCBI Taxonomy" id="2975273"/>
    <lineage>
        <taxon>Bacteria</taxon>
        <taxon>Pseudomonadati</taxon>
        <taxon>Bacteroidota</taxon>
        <taxon>Cytophagia</taxon>
        <taxon>Cytophagales</taxon>
        <taxon>Cyclobacteriaceae</taxon>
        <taxon>Algoriphagus</taxon>
    </lineage>
</organism>
<dbReference type="InterPro" id="IPR020843">
    <property type="entry name" value="ER"/>
</dbReference>
<keyword evidence="3" id="KW-1185">Reference proteome</keyword>
<accession>A0ABT2G2B9</accession>
<dbReference type="PANTHER" id="PTHR45033:SF3">
    <property type="entry name" value="DEHYDROGENASE, PUTATIVE (AFU_ORTHOLOGUE AFUA_2G13270)-RELATED"/>
    <property type="match status" value="1"/>
</dbReference>
<evidence type="ECO:0000259" key="1">
    <source>
        <dbReference type="SMART" id="SM00829"/>
    </source>
</evidence>
<reference evidence="2 3" key="1">
    <citation type="submission" date="2022-08" db="EMBL/GenBank/DDBJ databases">
        <title>Algoriphagus sp. CAU 1643 isolated from mud.</title>
        <authorList>
            <person name="Kim W."/>
        </authorList>
    </citation>
    <scope>NUCLEOTIDE SEQUENCE [LARGE SCALE GENOMIC DNA]</scope>
    <source>
        <strain evidence="2 3">CAU 1643</strain>
    </source>
</reference>
<dbReference type="EMBL" id="JANWGH010000001">
    <property type="protein sequence ID" value="MCS5489401.1"/>
    <property type="molecule type" value="Genomic_DNA"/>
</dbReference>
<dbReference type="Gene3D" id="3.40.50.720">
    <property type="entry name" value="NAD(P)-binding Rossmann-like Domain"/>
    <property type="match status" value="1"/>
</dbReference>
<protein>
    <submittedName>
        <fullName evidence="2">Zinc-binding dehydrogenase</fullName>
    </submittedName>
</protein>
<dbReference type="InterPro" id="IPR011032">
    <property type="entry name" value="GroES-like_sf"/>
</dbReference>
<evidence type="ECO:0000313" key="2">
    <source>
        <dbReference type="EMBL" id="MCS5489401.1"/>
    </source>
</evidence>
<comment type="caution">
    <text evidence="2">The sequence shown here is derived from an EMBL/GenBank/DDBJ whole genome shotgun (WGS) entry which is preliminary data.</text>
</comment>
<dbReference type="Pfam" id="PF08240">
    <property type="entry name" value="ADH_N"/>
    <property type="match status" value="1"/>
</dbReference>
<dbReference type="InterPro" id="IPR013154">
    <property type="entry name" value="ADH-like_N"/>
</dbReference>
<dbReference type="SMART" id="SM00829">
    <property type="entry name" value="PKS_ER"/>
    <property type="match status" value="1"/>
</dbReference>
<dbReference type="SUPFAM" id="SSF51735">
    <property type="entry name" value="NAD(P)-binding Rossmann-fold domains"/>
    <property type="match status" value="1"/>
</dbReference>
<proteinExistence type="predicted"/>
<dbReference type="InterPro" id="IPR052711">
    <property type="entry name" value="Zinc_ADH-like"/>
</dbReference>
<dbReference type="Proteomes" id="UP001206788">
    <property type="component" value="Unassembled WGS sequence"/>
</dbReference>
<dbReference type="Pfam" id="PF00107">
    <property type="entry name" value="ADH_zinc_N"/>
    <property type="match status" value="1"/>
</dbReference>
<sequence length="332" mass="36352">MKGIVLDRSLPSKIEFREVEESPIQPNQVRVSIKAAALNHRDEWCRQGLYPNISDGIILGSDGAGVISELGSEVTQWKVGDEVIINPALFWGNDQKAQSKEFQIIGMPTHGTLADSILVSSDRIHPKPKNLNWEEAAALPLAGLTAFRALVYQGNVQKSDKVLITGFGGGVAQFAAQFAIQYGAEVYVSSSSEQKIMKAIELGAKAGFNYKERNWIEEALSVCGGFDLIIDGAAGDGLNDLIKVSRPGGRIVIYGATMGNPGKLEARRIFWNQLKIMGTTMGSDEDFQAMLDFVNEKKIHPVVDQVFRFEEAERALDRMKAGNQMGKIILVP</sequence>
<dbReference type="PANTHER" id="PTHR45033">
    <property type="match status" value="1"/>
</dbReference>
<dbReference type="InterPro" id="IPR013149">
    <property type="entry name" value="ADH-like_C"/>
</dbReference>
<dbReference type="InterPro" id="IPR036291">
    <property type="entry name" value="NAD(P)-bd_dom_sf"/>
</dbReference>
<dbReference type="Gene3D" id="3.90.180.10">
    <property type="entry name" value="Medium-chain alcohol dehydrogenases, catalytic domain"/>
    <property type="match status" value="1"/>
</dbReference>
<dbReference type="SUPFAM" id="SSF50129">
    <property type="entry name" value="GroES-like"/>
    <property type="match status" value="1"/>
</dbReference>
<name>A0ABT2G2B9_9BACT</name>
<feature type="domain" description="Enoyl reductase (ER)" evidence="1">
    <location>
        <begin position="9"/>
        <end position="330"/>
    </location>
</feature>
<gene>
    <name evidence="2" type="ORF">NY014_03110</name>
</gene>
<dbReference type="RefSeq" id="WP_259413068.1">
    <property type="nucleotide sequence ID" value="NZ_JANWGH010000001.1"/>
</dbReference>